<gene>
    <name evidence="4" type="ORF">Cni_G09930</name>
</gene>
<evidence type="ECO:0000256" key="2">
    <source>
        <dbReference type="ARBA" id="ARBA00022980"/>
    </source>
</evidence>
<dbReference type="GO" id="GO:0003735">
    <property type="term" value="F:structural constituent of ribosome"/>
    <property type="evidence" value="ECO:0007669"/>
    <property type="project" value="InterPro"/>
</dbReference>
<keyword evidence="3" id="KW-0687">Ribonucleoprotein</keyword>
<organism evidence="4 5">
    <name type="scientific">Canna indica</name>
    <name type="common">Indian-shot</name>
    <dbReference type="NCBI Taxonomy" id="4628"/>
    <lineage>
        <taxon>Eukaryota</taxon>
        <taxon>Viridiplantae</taxon>
        <taxon>Streptophyta</taxon>
        <taxon>Embryophyta</taxon>
        <taxon>Tracheophyta</taxon>
        <taxon>Spermatophyta</taxon>
        <taxon>Magnoliopsida</taxon>
        <taxon>Liliopsida</taxon>
        <taxon>Zingiberales</taxon>
        <taxon>Cannaceae</taxon>
        <taxon>Canna</taxon>
    </lineage>
</organism>
<dbReference type="Proteomes" id="UP001327560">
    <property type="component" value="Chromosome 3"/>
</dbReference>
<comment type="similarity">
    <text evidence="1">Belongs to the universal ribosomal protein uL3 family.</text>
</comment>
<reference evidence="4 5" key="1">
    <citation type="submission" date="2023-10" db="EMBL/GenBank/DDBJ databases">
        <title>Chromosome-scale genome assembly provides insights into flower coloration mechanisms of Canna indica.</title>
        <authorList>
            <person name="Li C."/>
        </authorList>
    </citation>
    <scope>NUCLEOTIDE SEQUENCE [LARGE SCALE GENOMIC DNA]</scope>
    <source>
        <tissue evidence="4">Flower</tissue>
    </source>
</reference>
<sequence>MLKCMSPVDFIGAGQKKEKHLTKPEVGHFREQGVPLKRKVKEFPVIEGALLPDGTQITVRHFVPGQSI</sequence>
<dbReference type="PANTHER" id="PTHR11229">
    <property type="entry name" value="50S RIBOSOMAL PROTEIN L3"/>
    <property type="match status" value="1"/>
</dbReference>
<evidence type="ECO:0000256" key="1">
    <source>
        <dbReference type="ARBA" id="ARBA00006540"/>
    </source>
</evidence>
<dbReference type="AlphaFoldDB" id="A0AAQ3Q9F1"/>
<dbReference type="GO" id="GO:0006412">
    <property type="term" value="P:translation"/>
    <property type="evidence" value="ECO:0007669"/>
    <property type="project" value="InterPro"/>
</dbReference>
<evidence type="ECO:0000313" key="5">
    <source>
        <dbReference type="Proteomes" id="UP001327560"/>
    </source>
</evidence>
<dbReference type="EMBL" id="CP136892">
    <property type="protein sequence ID" value="WOL01216.1"/>
    <property type="molecule type" value="Genomic_DNA"/>
</dbReference>
<protein>
    <submittedName>
        <fullName evidence="4">Uncharacterized protein</fullName>
    </submittedName>
</protein>
<dbReference type="SUPFAM" id="SSF50447">
    <property type="entry name" value="Translation proteins"/>
    <property type="match status" value="1"/>
</dbReference>
<dbReference type="Gene3D" id="3.30.160.810">
    <property type="match status" value="1"/>
</dbReference>
<dbReference type="InterPro" id="IPR019927">
    <property type="entry name" value="Ribosomal_uL3_bac/org-type"/>
</dbReference>
<accession>A0AAQ3Q9F1</accession>
<keyword evidence="5" id="KW-1185">Reference proteome</keyword>
<name>A0AAQ3Q9F1_9LILI</name>
<evidence type="ECO:0000256" key="3">
    <source>
        <dbReference type="ARBA" id="ARBA00023274"/>
    </source>
</evidence>
<dbReference type="FunFam" id="3.30.160.810:FF:000001">
    <property type="entry name" value="50S ribosomal protein L3"/>
    <property type="match status" value="1"/>
</dbReference>
<dbReference type="InterPro" id="IPR009000">
    <property type="entry name" value="Transl_B-barrel_sf"/>
</dbReference>
<dbReference type="GO" id="GO:0005762">
    <property type="term" value="C:mitochondrial large ribosomal subunit"/>
    <property type="evidence" value="ECO:0007669"/>
    <property type="project" value="TreeGrafter"/>
</dbReference>
<proteinExistence type="inferred from homology"/>
<evidence type="ECO:0000313" key="4">
    <source>
        <dbReference type="EMBL" id="WOL01216.1"/>
    </source>
</evidence>
<keyword evidence="2" id="KW-0689">Ribosomal protein</keyword>
<dbReference type="PANTHER" id="PTHR11229:SF8">
    <property type="entry name" value="LARGE RIBOSOMAL SUBUNIT PROTEIN UL3M"/>
    <property type="match status" value="1"/>
</dbReference>